<reference evidence="1 2" key="1">
    <citation type="submission" date="2017-01" db="EMBL/GenBank/DDBJ databases">
        <authorList>
            <person name="Varghese N."/>
            <person name="Submissions S."/>
        </authorList>
    </citation>
    <scope>NUCLEOTIDE SEQUENCE [LARGE SCALE GENOMIC DNA]</scope>
    <source>
        <strain evidence="1 2">DSM 2061</strain>
    </source>
</reference>
<proteinExistence type="predicted"/>
<evidence type="ECO:0000313" key="2">
    <source>
        <dbReference type="Proteomes" id="UP000185728"/>
    </source>
</evidence>
<gene>
    <name evidence="1" type="ORF">SAMN05421766_102555</name>
</gene>
<dbReference type="Proteomes" id="UP000185728">
    <property type="component" value="Unassembled WGS sequence"/>
</dbReference>
<comment type="caution">
    <text evidence="1">The sequence shown here is derived from an EMBL/GenBank/DDBJ whole genome shotgun (WGS) entry which is preliminary data.</text>
</comment>
<sequence length="126" mass="14280">MRSKENDMTVQDLVGEYTIIGSNQDAEAHSYKGKLVLSLDRNARIVAKWTIGTNQGQTGTGFFKNNILVINFKYVGEDQNIYKGVAVYQCINKDILDGFWSEKHGNPLYLGEERCFRVSTKPELLN</sequence>
<name>A0ABY1KN65_9FLAO</name>
<protein>
    <submittedName>
        <fullName evidence="1">Uncharacterized protein</fullName>
    </submittedName>
</protein>
<accession>A0ABY1KN65</accession>
<keyword evidence="2" id="KW-1185">Reference proteome</keyword>
<evidence type="ECO:0000313" key="1">
    <source>
        <dbReference type="EMBL" id="SIS52426.1"/>
    </source>
</evidence>
<organism evidence="1 2">
    <name type="scientific">Zobellia uliginosa</name>
    <dbReference type="NCBI Taxonomy" id="143224"/>
    <lineage>
        <taxon>Bacteria</taxon>
        <taxon>Pseudomonadati</taxon>
        <taxon>Bacteroidota</taxon>
        <taxon>Flavobacteriia</taxon>
        <taxon>Flavobacteriales</taxon>
        <taxon>Flavobacteriaceae</taxon>
        <taxon>Zobellia</taxon>
    </lineage>
</organism>
<dbReference type="EMBL" id="FTOB01000002">
    <property type="protein sequence ID" value="SIS52426.1"/>
    <property type="molecule type" value="Genomic_DNA"/>
</dbReference>